<evidence type="ECO:0000256" key="10">
    <source>
        <dbReference type="ARBA" id="ARBA00060951"/>
    </source>
</evidence>
<evidence type="ECO:0000256" key="8">
    <source>
        <dbReference type="ARBA" id="ARBA00023277"/>
    </source>
</evidence>
<comment type="function">
    <text evidence="11">Catalyzes the interconversion of beta-pyran and beta-furan forms of D-ribose.</text>
</comment>
<comment type="pathway">
    <text evidence="9 11">Carbohydrate metabolism; D-ribose degradation; D-ribose 5-phosphate from beta-D-ribopyranose: step 1/2.</text>
</comment>
<dbReference type="PANTHER" id="PTHR37831:SF1">
    <property type="entry name" value="D-RIBOSE PYRANASE"/>
    <property type="match status" value="1"/>
</dbReference>
<evidence type="ECO:0000256" key="3">
    <source>
        <dbReference type="ARBA" id="ARBA00011365"/>
    </source>
</evidence>
<dbReference type="AlphaFoldDB" id="A0A0L0GPG2"/>
<keyword evidence="13" id="KW-1185">Reference proteome</keyword>
<dbReference type="InterPro" id="IPR007721">
    <property type="entry name" value="RbsD_FucU"/>
</dbReference>
<feature type="binding site" evidence="11">
    <location>
        <position position="28"/>
    </location>
    <ligand>
        <name>substrate</name>
    </ligand>
</feature>
<protein>
    <recommendedName>
        <fullName evidence="5 11">D-ribose pyranase</fullName>
        <ecNumber evidence="4 11">5.4.99.62</ecNumber>
    </recommendedName>
</protein>
<reference evidence="12 13" key="1">
    <citation type="journal article" date="2015" name="Appl. Environ. Microbiol.">
        <title>The Enterobacterium Trabulsiella odontotermitis Presents Novel Adaptations Related to Its Association with Fungus-Growing Termites.</title>
        <authorList>
            <person name="Sapountzis P."/>
            <person name="Gruntjes T."/>
            <person name="Otani S."/>
            <person name="Estevez J."/>
            <person name="da Costa R.R."/>
            <person name="Plunkett G.3rd."/>
            <person name="Perna N.T."/>
            <person name="Poulsen M."/>
        </authorList>
    </citation>
    <scope>NUCLEOTIDE SEQUENCE [LARGE SCALE GENOMIC DNA]</scope>
    <source>
        <strain evidence="12 13">12</strain>
    </source>
</reference>
<dbReference type="Proteomes" id="UP000037393">
    <property type="component" value="Unassembled WGS sequence"/>
</dbReference>
<gene>
    <name evidence="11" type="primary">rbsD</name>
    <name evidence="12" type="ORF">GM31_05795</name>
</gene>
<feature type="binding site" evidence="11">
    <location>
        <begin position="128"/>
        <end position="130"/>
    </location>
    <ligand>
        <name>substrate</name>
    </ligand>
</feature>
<comment type="similarity">
    <text evidence="10 11">Belongs to the RbsD / FucU family. RbsD subfamily.</text>
</comment>
<comment type="catalytic activity">
    <reaction evidence="1 11">
        <text>beta-D-ribopyranose = beta-D-ribofuranose</text>
        <dbReference type="Rhea" id="RHEA:25432"/>
        <dbReference type="ChEBI" id="CHEBI:27476"/>
        <dbReference type="ChEBI" id="CHEBI:47002"/>
        <dbReference type="EC" id="5.4.99.62"/>
    </reaction>
</comment>
<dbReference type="Pfam" id="PF05025">
    <property type="entry name" value="RbsD_FucU"/>
    <property type="match status" value="1"/>
</dbReference>
<evidence type="ECO:0000256" key="5">
    <source>
        <dbReference type="ARBA" id="ARBA00016281"/>
    </source>
</evidence>
<evidence type="ECO:0000256" key="6">
    <source>
        <dbReference type="ARBA" id="ARBA00022490"/>
    </source>
</evidence>
<dbReference type="InterPro" id="IPR023750">
    <property type="entry name" value="RbsD-like_sf"/>
</dbReference>
<dbReference type="UniPathway" id="UPA00916">
    <property type="reaction ID" value="UER00888"/>
</dbReference>
<comment type="caution">
    <text evidence="12">The sequence shown here is derived from an EMBL/GenBank/DDBJ whole genome shotgun (WGS) entry which is preliminary data.</text>
</comment>
<dbReference type="STRING" id="379893.GCA_001297775_00351"/>
<accession>A0A0L0GPG2</accession>
<dbReference type="NCBIfam" id="NF008761">
    <property type="entry name" value="PRK11797.1"/>
    <property type="match status" value="1"/>
</dbReference>
<dbReference type="RefSeq" id="WP_049848785.1">
    <property type="nucleotide sequence ID" value="NZ_JNGH01000085.1"/>
</dbReference>
<keyword evidence="6 11" id="KW-0963">Cytoplasm</keyword>
<evidence type="ECO:0000313" key="13">
    <source>
        <dbReference type="Proteomes" id="UP000037393"/>
    </source>
</evidence>
<comment type="subcellular location">
    <subcellularLocation>
        <location evidence="2 11">Cytoplasm</location>
    </subcellularLocation>
</comment>
<dbReference type="GO" id="GO:0005829">
    <property type="term" value="C:cytosol"/>
    <property type="evidence" value="ECO:0007669"/>
    <property type="project" value="TreeGrafter"/>
</dbReference>
<keyword evidence="8 11" id="KW-0119">Carbohydrate metabolism</keyword>
<dbReference type="FunFam" id="3.40.1650.10:FF:000002">
    <property type="entry name" value="D-ribose pyranase"/>
    <property type="match status" value="1"/>
</dbReference>
<dbReference type="OrthoDB" id="9805009at2"/>
<dbReference type="GO" id="GO:0016872">
    <property type="term" value="F:intramolecular lyase activity"/>
    <property type="evidence" value="ECO:0007669"/>
    <property type="project" value="UniProtKB-UniRule"/>
</dbReference>
<dbReference type="HAMAP" id="MF_01661">
    <property type="entry name" value="D_rib_pyranase"/>
    <property type="match status" value="1"/>
</dbReference>
<dbReference type="EMBL" id="JNGI01000156">
    <property type="protein sequence ID" value="KNC90055.1"/>
    <property type="molecule type" value="Genomic_DNA"/>
</dbReference>
<dbReference type="GO" id="GO:0048029">
    <property type="term" value="F:monosaccharide binding"/>
    <property type="evidence" value="ECO:0007669"/>
    <property type="project" value="InterPro"/>
</dbReference>
<keyword evidence="7 11" id="KW-0413">Isomerase</keyword>
<organism evidence="12 13">
    <name type="scientific">Trabulsiella odontotermitis</name>
    <dbReference type="NCBI Taxonomy" id="379893"/>
    <lineage>
        <taxon>Bacteria</taxon>
        <taxon>Pseudomonadati</taxon>
        <taxon>Pseudomonadota</taxon>
        <taxon>Gammaproteobacteria</taxon>
        <taxon>Enterobacterales</taxon>
        <taxon>Enterobacteriaceae</taxon>
        <taxon>Trabulsiella</taxon>
    </lineage>
</organism>
<evidence type="ECO:0000313" key="12">
    <source>
        <dbReference type="EMBL" id="KNC90055.1"/>
    </source>
</evidence>
<sequence length="139" mass="15463">MKKGIVLNAEISSVISRLGHTDTLVVCDAGLPIPHSAERIDMALTHGVPSFMQVLEVVTTEMQVEKAILAEEIKQHNPQLHEALLRHIERLQQHQGNTIEIRYTTHEQFKQQTALSQAVIRSGECSPYANIILCAGVTF</sequence>
<dbReference type="PANTHER" id="PTHR37831">
    <property type="entry name" value="D-RIBOSE PYRANASE"/>
    <property type="match status" value="1"/>
</dbReference>
<evidence type="ECO:0000256" key="2">
    <source>
        <dbReference type="ARBA" id="ARBA00004496"/>
    </source>
</evidence>
<evidence type="ECO:0000256" key="4">
    <source>
        <dbReference type="ARBA" id="ARBA00012862"/>
    </source>
</evidence>
<dbReference type="GO" id="GO:0062193">
    <property type="term" value="F:D-ribose pyranase activity"/>
    <property type="evidence" value="ECO:0007669"/>
    <property type="project" value="UniProtKB-EC"/>
</dbReference>
<dbReference type="InterPro" id="IPR023064">
    <property type="entry name" value="D-ribose_pyranase"/>
</dbReference>
<evidence type="ECO:0000256" key="7">
    <source>
        <dbReference type="ARBA" id="ARBA00023235"/>
    </source>
</evidence>
<dbReference type="Gene3D" id="3.40.1650.10">
    <property type="entry name" value="RbsD-like domain"/>
    <property type="match status" value="1"/>
</dbReference>
<proteinExistence type="inferred from homology"/>
<evidence type="ECO:0000256" key="1">
    <source>
        <dbReference type="ARBA" id="ARBA00000223"/>
    </source>
</evidence>
<name>A0A0L0GPG2_9ENTR</name>
<dbReference type="EC" id="5.4.99.62" evidence="4 11"/>
<comment type="subunit">
    <text evidence="3 11">Homodecamer.</text>
</comment>
<dbReference type="PATRIC" id="fig|379893.3.peg.386"/>
<feature type="binding site" evidence="11">
    <location>
        <position position="106"/>
    </location>
    <ligand>
        <name>substrate</name>
    </ligand>
</feature>
<dbReference type="GO" id="GO:0019303">
    <property type="term" value="P:D-ribose catabolic process"/>
    <property type="evidence" value="ECO:0007669"/>
    <property type="project" value="UniProtKB-UniRule"/>
</dbReference>
<feature type="active site" description="Proton donor" evidence="11">
    <location>
        <position position="20"/>
    </location>
</feature>
<evidence type="ECO:0000256" key="11">
    <source>
        <dbReference type="HAMAP-Rule" id="MF_01661"/>
    </source>
</evidence>
<dbReference type="SUPFAM" id="SSF102546">
    <property type="entry name" value="RbsD-like"/>
    <property type="match status" value="1"/>
</dbReference>
<evidence type="ECO:0000256" key="9">
    <source>
        <dbReference type="ARBA" id="ARBA00060600"/>
    </source>
</evidence>